<dbReference type="AlphaFoldDB" id="A0A8J6LEI2"/>
<organism evidence="1 2">
    <name type="scientific">Tenebrio molitor</name>
    <name type="common">Yellow mealworm beetle</name>
    <dbReference type="NCBI Taxonomy" id="7067"/>
    <lineage>
        <taxon>Eukaryota</taxon>
        <taxon>Metazoa</taxon>
        <taxon>Ecdysozoa</taxon>
        <taxon>Arthropoda</taxon>
        <taxon>Hexapoda</taxon>
        <taxon>Insecta</taxon>
        <taxon>Pterygota</taxon>
        <taxon>Neoptera</taxon>
        <taxon>Endopterygota</taxon>
        <taxon>Coleoptera</taxon>
        <taxon>Polyphaga</taxon>
        <taxon>Cucujiformia</taxon>
        <taxon>Tenebrionidae</taxon>
        <taxon>Tenebrio</taxon>
    </lineage>
</organism>
<reference evidence="1" key="2">
    <citation type="submission" date="2021-08" db="EMBL/GenBank/DDBJ databases">
        <authorList>
            <person name="Eriksson T."/>
        </authorList>
    </citation>
    <scope>NUCLEOTIDE SEQUENCE</scope>
    <source>
        <strain evidence="1">Stoneville</strain>
        <tissue evidence="1">Whole head</tissue>
    </source>
</reference>
<evidence type="ECO:0000313" key="1">
    <source>
        <dbReference type="EMBL" id="KAH0816877.1"/>
    </source>
</evidence>
<reference evidence="1" key="1">
    <citation type="journal article" date="2020" name="J Insects Food Feed">
        <title>The yellow mealworm (Tenebrio molitor) genome: a resource for the emerging insects as food and feed industry.</title>
        <authorList>
            <person name="Eriksson T."/>
            <person name="Andere A."/>
            <person name="Kelstrup H."/>
            <person name="Emery V."/>
            <person name="Picard C."/>
        </authorList>
    </citation>
    <scope>NUCLEOTIDE SEQUENCE</scope>
    <source>
        <strain evidence="1">Stoneville</strain>
        <tissue evidence="1">Whole head</tissue>
    </source>
</reference>
<dbReference type="EMBL" id="JABDTM020020777">
    <property type="protein sequence ID" value="KAH0816877.1"/>
    <property type="molecule type" value="Genomic_DNA"/>
</dbReference>
<proteinExistence type="predicted"/>
<keyword evidence="2" id="KW-1185">Reference proteome</keyword>
<protein>
    <submittedName>
        <fullName evidence="1">Uncharacterized protein</fullName>
    </submittedName>
</protein>
<gene>
    <name evidence="1" type="ORF">GEV33_005914</name>
</gene>
<accession>A0A8J6LEI2</accession>
<dbReference type="Proteomes" id="UP000719412">
    <property type="component" value="Unassembled WGS sequence"/>
</dbReference>
<name>A0A8J6LEI2_TENMO</name>
<sequence>MTARANEPSIIMLGGRNPNSVPTNDFGRVFFMASPVRCRSERIVRRTWICARSHAEFIICTWRNGIFTVSSRLRSRPGPALAERDFGGFGTEKENFVRRRIAAKIHAKHNRVLKGCAEDVIDRGG</sequence>
<comment type="caution">
    <text evidence="1">The sequence shown here is derived from an EMBL/GenBank/DDBJ whole genome shotgun (WGS) entry which is preliminary data.</text>
</comment>
<evidence type="ECO:0000313" key="2">
    <source>
        <dbReference type="Proteomes" id="UP000719412"/>
    </source>
</evidence>